<feature type="region of interest" description="Disordered" evidence="1">
    <location>
        <begin position="314"/>
        <end position="365"/>
    </location>
</feature>
<dbReference type="AlphaFoldDB" id="A0A6I6DY67"/>
<accession>A0A6I6DY67</accession>
<protein>
    <submittedName>
        <fullName evidence="2">Uncharacterized protein</fullName>
    </submittedName>
</protein>
<dbReference type="EMBL" id="CP032550">
    <property type="protein sequence ID" value="QGU26599.1"/>
    <property type="molecule type" value="Genomic_DNA"/>
</dbReference>
<dbReference type="RefSeq" id="WP_156240999.1">
    <property type="nucleotide sequence ID" value="NZ_BAAAZL010000002.1"/>
</dbReference>
<feature type="compositionally biased region" description="Pro residues" evidence="1">
    <location>
        <begin position="343"/>
        <end position="356"/>
    </location>
</feature>
<evidence type="ECO:0000313" key="2">
    <source>
        <dbReference type="EMBL" id="QGU26599.1"/>
    </source>
</evidence>
<evidence type="ECO:0000256" key="1">
    <source>
        <dbReference type="SAM" id="MobiDB-lite"/>
    </source>
</evidence>
<keyword evidence="3" id="KW-1185">Reference proteome</keyword>
<reference evidence="2 3" key="1">
    <citation type="submission" date="2018-09" db="EMBL/GenBank/DDBJ databases">
        <title>Whole genome sequencing of Microbacterium oryzae strain MB-10T.</title>
        <authorList>
            <person name="Das S.K."/>
        </authorList>
    </citation>
    <scope>NUCLEOTIDE SEQUENCE [LARGE SCALE GENOMIC DNA]</scope>
    <source>
        <strain evidence="2 3">MB-10</strain>
    </source>
</reference>
<dbReference type="KEGG" id="moj:D7D94_02060"/>
<evidence type="ECO:0000313" key="3">
    <source>
        <dbReference type="Proteomes" id="UP000422989"/>
    </source>
</evidence>
<sequence length="423" mass="44137">MSWDGVLAGEREISESTGAYRPIRHVQPPAVPVAGELATCGDDVVQLVRAEALDDWAGWRAAGHAHVLSPRDVVRLADGHALVLPWCVAKLEVWLAARTASGPPLAGGEVVTLAVSLLRGVQEAWDGRTGHEQGPIGEWWLTDEARPIFAERAGGEQPEVSARRVLEGIARGSADRVLRRVLEEAVTALERPRGLHRAVDAIEGRLFEACAPRALALETRAVEDAVPDVERAALSSDGTAQAVGTWLDRHVDAGVAALAAGAWDSLGGILAAIGRPRSGRRAPGSARSRRAPLLVGAVCAGAVLLVGAVWPGEGSAEADAPPASVEPSTSEEPTAMADASAPPSGPAKPTPTPPVTPAEESPEEATARLVEGVAADEVALVDDFGDVAVTRIAQDAGHRHVVLERVAGEWRVRQLYETAKGAG</sequence>
<gene>
    <name evidence="2" type="ORF">D7D94_02060</name>
</gene>
<name>A0A6I6DY67_9MICO</name>
<organism evidence="2 3">
    <name type="scientific">Microbacterium oryzae</name>
    <dbReference type="NCBI Taxonomy" id="743009"/>
    <lineage>
        <taxon>Bacteria</taxon>
        <taxon>Bacillati</taxon>
        <taxon>Actinomycetota</taxon>
        <taxon>Actinomycetes</taxon>
        <taxon>Micrococcales</taxon>
        <taxon>Microbacteriaceae</taxon>
        <taxon>Microbacterium</taxon>
    </lineage>
</organism>
<proteinExistence type="predicted"/>
<dbReference type="OrthoDB" id="5081882at2"/>
<dbReference type="Proteomes" id="UP000422989">
    <property type="component" value="Chromosome"/>
</dbReference>